<sequence>MPTPSTPGPDVPGPVGGYRNAPVTAPGFDAPVPDGPGGPLDLPGHLVVDTESLDKAAAVAGEAAGEAAGAARLVESAVDRSGPTPWGDDPGLGQSFGSVFAEPRQALIQALEELPEVLRDMAEKLRQTSRTFVDVEGDATVMARSLVQPSPLAKS</sequence>
<dbReference type="InterPro" id="IPR022536">
    <property type="entry name" value="EspC"/>
</dbReference>
<organism evidence="2 3">
    <name type="scientific">Micromonospora pisi</name>
    <dbReference type="NCBI Taxonomy" id="589240"/>
    <lineage>
        <taxon>Bacteria</taxon>
        <taxon>Bacillati</taxon>
        <taxon>Actinomycetota</taxon>
        <taxon>Actinomycetes</taxon>
        <taxon>Micromonosporales</taxon>
        <taxon>Micromonosporaceae</taxon>
        <taxon>Micromonospora</taxon>
    </lineage>
</organism>
<dbReference type="Gene3D" id="1.10.287.1060">
    <property type="entry name" value="ESAT-6-like"/>
    <property type="match status" value="1"/>
</dbReference>
<feature type="compositionally biased region" description="Pro residues" evidence="1">
    <location>
        <begin position="1"/>
        <end position="12"/>
    </location>
</feature>
<reference evidence="2 3" key="1">
    <citation type="submission" date="2018-10" db="EMBL/GenBank/DDBJ databases">
        <title>Sequencing the genomes of 1000 actinobacteria strains.</title>
        <authorList>
            <person name="Klenk H.-P."/>
        </authorList>
    </citation>
    <scope>NUCLEOTIDE SEQUENCE [LARGE SCALE GENOMIC DNA]</scope>
    <source>
        <strain evidence="2 3">DSM 45175</strain>
    </source>
</reference>
<feature type="region of interest" description="Disordered" evidence="1">
    <location>
        <begin position="1"/>
        <end position="43"/>
    </location>
</feature>
<dbReference type="AlphaFoldDB" id="A0A495JNS4"/>
<dbReference type="EMBL" id="RBKT01000001">
    <property type="protein sequence ID" value="RKR90275.1"/>
    <property type="molecule type" value="Genomic_DNA"/>
</dbReference>
<name>A0A495JNS4_9ACTN</name>
<evidence type="ECO:0000256" key="1">
    <source>
        <dbReference type="SAM" id="MobiDB-lite"/>
    </source>
</evidence>
<dbReference type="Pfam" id="PF10824">
    <property type="entry name" value="T7SS_ESX_EspC"/>
    <property type="match status" value="1"/>
</dbReference>
<evidence type="ECO:0000313" key="3">
    <source>
        <dbReference type="Proteomes" id="UP000277671"/>
    </source>
</evidence>
<accession>A0A495JNS4</accession>
<dbReference type="InterPro" id="IPR036689">
    <property type="entry name" value="ESAT-6-like_sf"/>
</dbReference>
<evidence type="ECO:0000313" key="2">
    <source>
        <dbReference type="EMBL" id="RKR90275.1"/>
    </source>
</evidence>
<feature type="region of interest" description="Disordered" evidence="1">
    <location>
        <begin position="76"/>
        <end position="97"/>
    </location>
</feature>
<dbReference type="GO" id="GO:0009306">
    <property type="term" value="P:protein secretion"/>
    <property type="evidence" value="ECO:0007669"/>
    <property type="project" value="InterPro"/>
</dbReference>
<keyword evidence="3" id="KW-1185">Reference proteome</keyword>
<protein>
    <submittedName>
        <fullName evidence="2">Excreted virulence factor EspC (Type VII ESX diderm)</fullName>
    </submittedName>
</protein>
<comment type="caution">
    <text evidence="2">The sequence shown here is derived from an EMBL/GenBank/DDBJ whole genome shotgun (WGS) entry which is preliminary data.</text>
</comment>
<dbReference type="Proteomes" id="UP000277671">
    <property type="component" value="Unassembled WGS sequence"/>
</dbReference>
<gene>
    <name evidence="2" type="ORF">BDK92_4645</name>
</gene>
<dbReference type="SUPFAM" id="SSF140453">
    <property type="entry name" value="EsxAB dimer-like"/>
    <property type="match status" value="1"/>
</dbReference>
<proteinExistence type="predicted"/>